<reference evidence="1 2" key="1">
    <citation type="submission" date="2019-01" db="EMBL/GenBank/DDBJ databases">
        <title>A draft genome assembly of the solar-powered sea slug Elysia chlorotica.</title>
        <authorList>
            <person name="Cai H."/>
            <person name="Li Q."/>
            <person name="Fang X."/>
            <person name="Li J."/>
            <person name="Curtis N.E."/>
            <person name="Altenburger A."/>
            <person name="Shibata T."/>
            <person name="Feng M."/>
            <person name="Maeda T."/>
            <person name="Schwartz J.A."/>
            <person name="Shigenobu S."/>
            <person name="Lundholm N."/>
            <person name="Nishiyama T."/>
            <person name="Yang H."/>
            <person name="Hasebe M."/>
            <person name="Li S."/>
            <person name="Pierce S.K."/>
            <person name="Wang J."/>
        </authorList>
    </citation>
    <scope>NUCLEOTIDE SEQUENCE [LARGE SCALE GENOMIC DNA]</scope>
    <source>
        <strain evidence="1">EC2010</strain>
        <tissue evidence="1">Whole organism of an adult</tissue>
    </source>
</reference>
<sequence>MRYSFLAYTSNGNSDLILFWGSTKAQFKSFEFDLEKTNQYISKRRNKILQNKSKRVNHITSKSTRERHIYIYILKTVNYRCTHIYIYMPLPGSKNPLNNSL</sequence>
<proteinExistence type="predicted"/>
<dbReference type="EMBL" id="RQTK01000008">
    <property type="protein sequence ID" value="RUS91658.1"/>
    <property type="molecule type" value="Genomic_DNA"/>
</dbReference>
<comment type="caution">
    <text evidence="1">The sequence shown here is derived from an EMBL/GenBank/DDBJ whole genome shotgun (WGS) entry which is preliminary data.</text>
</comment>
<name>A0A433UCZ8_ELYCH</name>
<keyword evidence="2" id="KW-1185">Reference proteome</keyword>
<dbReference type="AlphaFoldDB" id="A0A433UCZ8"/>
<dbReference type="Proteomes" id="UP000271974">
    <property type="component" value="Unassembled WGS sequence"/>
</dbReference>
<organism evidence="1 2">
    <name type="scientific">Elysia chlorotica</name>
    <name type="common">Eastern emerald elysia</name>
    <name type="synonym">Sea slug</name>
    <dbReference type="NCBI Taxonomy" id="188477"/>
    <lineage>
        <taxon>Eukaryota</taxon>
        <taxon>Metazoa</taxon>
        <taxon>Spiralia</taxon>
        <taxon>Lophotrochozoa</taxon>
        <taxon>Mollusca</taxon>
        <taxon>Gastropoda</taxon>
        <taxon>Heterobranchia</taxon>
        <taxon>Euthyneura</taxon>
        <taxon>Panpulmonata</taxon>
        <taxon>Sacoglossa</taxon>
        <taxon>Placobranchoidea</taxon>
        <taxon>Plakobranchidae</taxon>
        <taxon>Elysia</taxon>
    </lineage>
</organism>
<accession>A0A433UCZ8</accession>
<evidence type="ECO:0000313" key="1">
    <source>
        <dbReference type="EMBL" id="RUS91658.1"/>
    </source>
</evidence>
<gene>
    <name evidence="1" type="ORF">EGW08_000631</name>
</gene>
<protein>
    <submittedName>
        <fullName evidence="1">Uncharacterized protein</fullName>
    </submittedName>
</protein>
<evidence type="ECO:0000313" key="2">
    <source>
        <dbReference type="Proteomes" id="UP000271974"/>
    </source>
</evidence>